<evidence type="ECO:0000313" key="1">
    <source>
        <dbReference type="EMBL" id="CAH3148544.1"/>
    </source>
</evidence>
<dbReference type="Proteomes" id="UP001159427">
    <property type="component" value="Unassembled WGS sequence"/>
</dbReference>
<keyword evidence="2" id="KW-1185">Reference proteome</keyword>
<reference evidence="1 2" key="1">
    <citation type="submission" date="2022-05" db="EMBL/GenBank/DDBJ databases">
        <authorList>
            <consortium name="Genoscope - CEA"/>
            <person name="William W."/>
        </authorList>
    </citation>
    <scope>NUCLEOTIDE SEQUENCE [LARGE SCALE GENOMIC DNA]</scope>
</reference>
<comment type="caution">
    <text evidence="1">The sequence shown here is derived from an EMBL/GenBank/DDBJ whole genome shotgun (WGS) entry which is preliminary data.</text>
</comment>
<sequence length="223" mass="25166">MRTLPDIENLLQPLERAISDVLIPSLIGRNCSEEERDLVALPVRMEGLWLINPSDSEDAEYSASIRVSAPLVSKIEGQSHETPEEAEVQRLVYATRKEKDDGLKEELEEVKAMLPDTTQRAVDLVCEKGTSKDMDFDLNKQEFRDGVRLRYDWPIPDNPSVCVCGSMFTVDHAMICQRGGLVIQRHNEIRDLQAELLDMVCYDVQVEPALQPITGEELARGTN</sequence>
<gene>
    <name evidence="1" type="ORF">PEVE_00044624</name>
</gene>
<name>A0ABN8PQ71_9CNID</name>
<protein>
    <recommendedName>
        <fullName evidence="3">Vitellogenin</fullName>
    </recommendedName>
</protein>
<evidence type="ECO:0008006" key="3">
    <source>
        <dbReference type="Google" id="ProtNLM"/>
    </source>
</evidence>
<dbReference type="EMBL" id="CALNXI010000953">
    <property type="protein sequence ID" value="CAH3148544.1"/>
    <property type="molecule type" value="Genomic_DNA"/>
</dbReference>
<proteinExistence type="predicted"/>
<accession>A0ABN8PQ71</accession>
<evidence type="ECO:0000313" key="2">
    <source>
        <dbReference type="Proteomes" id="UP001159427"/>
    </source>
</evidence>
<organism evidence="1 2">
    <name type="scientific">Porites evermanni</name>
    <dbReference type="NCBI Taxonomy" id="104178"/>
    <lineage>
        <taxon>Eukaryota</taxon>
        <taxon>Metazoa</taxon>
        <taxon>Cnidaria</taxon>
        <taxon>Anthozoa</taxon>
        <taxon>Hexacorallia</taxon>
        <taxon>Scleractinia</taxon>
        <taxon>Fungiina</taxon>
        <taxon>Poritidae</taxon>
        <taxon>Porites</taxon>
    </lineage>
</organism>